<evidence type="ECO:0000313" key="5">
    <source>
        <dbReference type="EMBL" id="MUL36519.1"/>
    </source>
</evidence>
<keyword evidence="6" id="KW-1185">Reference proteome</keyword>
<reference evidence="5 6" key="1">
    <citation type="journal article" date="2019" name="Front. Microbiol.">
        <title>Genomic Features for Desiccation Tolerance and Sugar Biosynthesis in the Extremophile Gloeocapsopsis sp. UTEX B3054.</title>
        <authorList>
            <person name="Urrejola C."/>
            <person name="Alcorta J."/>
            <person name="Salas L."/>
            <person name="Vasquez M."/>
            <person name="Polz M.F."/>
            <person name="Vicuna R."/>
            <person name="Diez B."/>
        </authorList>
    </citation>
    <scope>NUCLEOTIDE SEQUENCE [LARGE SCALE GENOMIC DNA]</scope>
    <source>
        <strain evidence="5 6">1H9</strain>
    </source>
</reference>
<dbReference type="InterPro" id="IPR012334">
    <property type="entry name" value="Pectin_lyas_fold"/>
</dbReference>
<name>A0A6N8FUI7_9CHRO</name>
<dbReference type="InterPro" id="IPR008638">
    <property type="entry name" value="FhaB/CdiA-like_TPS"/>
</dbReference>
<protein>
    <recommendedName>
        <fullName evidence="4">Filamentous haemagglutinin FhaB/tRNA nuclease CdiA-like TPS domain-containing protein</fullName>
    </recommendedName>
</protein>
<evidence type="ECO:0000259" key="4">
    <source>
        <dbReference type="SMART" id="SM00912"/>
    </source>
</evidence>
<proteinExistence type="predicted"/>
<evidence type="ECO:0000256" key="1">
    <source>
        <dbReference type="ARBA" id="ARBA00004613"/>
    </source>
</evidence>
<organism evidence="5 6">
    <name type="scientific">Gloeocapsopsis dulcis AAB1 = 1H9</name>
    <dbReference type="NCBI Taxonomy" id="1433147"/>
    <lineage>
        <taxon>Bacteria</taxon>
        <taxon>Bacillati</taxon>
        <taxon>Cyanobacteriota</taxon>
        <taxon>Cyanophyceae</taxon>
        <taxon>Oscillatoriophycideae</taxon>
        <taxon>Chroococcales</taxon>
        <taxon>Chroococcaceae</taxon>
        <taxon>Gloeocapsopsis</taxon>
        <taxon>Gloeocapsopsis dulcis</taxon>
    </lineage>
</organism>
<accession>A0A6N8FUI7</accession>
<dbReference type="Proteomes" id="UP000441797">
    <property type="component" value="Unassembled WGS sequence"/>
</dbReference>
<gene>
    <name evidence="5" type="ORF">BWI75_09190</name>
</gene>
<evidence type="ECO:0000256" key="3">
    <source>
        <dbReference type="ARBA" id="ARBA00022729"/>
    </source>
</evidence>
<keyword evidence="3" id="KW-0732">Signal</keyword>
<dbReference type="SUPFAM" id="SSF51126">
    <property type="entry name" value="Pectin lyase-like"/>
    <property type="match status" value="1"/>
</dbReference>
<evidence type="ECO:0000313" key="6">
    <source>
        <dbReference type="Proteomes" id="UP000441797"/>
    </source>
</evidence>
<dbReference type="Pfam" id="PF05860">
    <property type="entry name" value="TPS"/>
    <property type="match status" value="1"/>
</dbReference>
<dbReference type="SMART" id="SM00912">
    <property type="entry name" value="Haemagg_act"/>
    <property type="match status" value="1"/>
</dbReference>
<dbReference type="AlphaFoldDB" id="A0A6N8FUI7"/>
<dbReference type="OrthoDB" id="583790at2"/>
<dbReference type="PANTHER" id="PTHR12338">
    <property type="entry name" value="AUTOTRANSPORTER"/>
    <property type="match status" value="1"/>
</dbReference>
<dbReference type="InterPro" id="IPR011050">
    <property type="entry name" value="Pectin_lyase_fold/virulence"/>
</dbReference>
<dbReference type="GO" id="GO:0005576">
    <property type="term" value="C:extracellular region"/>
    <property type="evidence" value="ECO:0007669"/>
    <property type="project" value="UniProtKB-SubCell"/>
</dbReference>
<sequence>MISSTVFLLKTLLNSKQLSLNLLRSAFVLKQQKPELVALASCRRTLGYTTGLACIGLVGSLLVTSSARALPAAGEVQAGPAQINQVNPDQLNIIQQSDRAVINWQSFSVGEQQQVNFQQPSATSATLNRVTGNDRSDITGRVTANGAVMLVNPNGILFGSTAAVDVAGLMATTLDIRNQDFLNGQYSFSAVPGMPAAMVENQGQITVKEGGLAALVAPGVANNGVINARLGKVVLASGTKATLDLTGDGLVSLAVDPTLAQQLQGADGKPLSSLVNHSGQINADGGVVTLSARAGKAVVDNTINVSGVIQARSVAERNGKIVLSGEDQGVVAVSGTLDASGKETGQTGGKVNVLGNLVGLFDNAKVDVSGDAGGGTALVGGDYQGKGTVANAQQTYVSNHATINADAVSNGDGGKAVVWSDNTTRFNGNISARGGSTAGNGGNIEVSGKQLLDFQGMVYANAPYGLPGTLLLDPKNIIIADSDKQRAAYISDTFIYWDGANYRGGGTASNQAAMDAAFGAGNWENLSLASTEANPFTTGTGNDYKFIFLDGSDSQAVNLSNYLATNSASIDAWVKQGGHLIVNSAPNVGGNFSMGFGVTLNYPNYAGSVVAANPSHPIFDGSTGTAFSGNYFSHAAVSGGGITPIISNDSGGIVLGEKPVEQGLALFGGMTTANYHEPQPQASNLRTNIIKYASAPTPLSGNEVFTQNPATTATIAPSQITKITNAGTAVVLQANNDIKVNSAITTSAGGNGGALTLQAGRSILINANITTDNGNLTLAANDANAIAAQRDPGAAAITMAPGTTLNAGSGKVSISLNQGTETENNPSGNVTIGSITAKQIDIVNAGGITTQNDIITNGGDINLTSSGGTINTTAGRLNTSGSTGGNITLSALGNIYSGTLATYAGAGSTGNGGSIILNSTKGEIDTTAGILNSTTTSGKGGAIALTAAGNISTGDVLTYATDSRATAATSISLAKPELLTPREEI</sequence>
<evidence type="ECO:0000256" key="2">
    <source>
        <dbReference type="ARBA" id="ARBA00022525"/>
    </source>
</evidence>
<dbReference type="Gene3D" id="2.160.20.10">
    <property type="entry name" value="Single-stranded right-handed beta-helix, Pectin lyase-like"/>
    <property type="match status" value="1"/>
</dbReference>
<dbReference type="NCBIfam" id="TIGR01901">
    <property type="entry name" value="adhes_NPXG"/>
    <property type="match status" value="1"/>
</dbReference>
<comment type="caution">
    <text evidence="5">The sequence shown here is derived from an EMBL/GenBank/DDBJ whole genome shotgun (WGS) entry which is preliminary data.</text>
</comment>
<dbReference type="RefSeq" id="WP_105218772.1">
    <property type="nucleotide sequence ID" value="NZ_CAWNSU010000012.1"/>
</dbReference>
<keyword evidence="2" id="KW-0964">Secreted</keyword>
<dbReference type="InterPro" id="IPR050909">
    <property type="entry name" value="Bact_Autotransporter_VF"/>
</dbReference>
<dbReference type="PANTHER" id="PTHR12338:SF8">
    <property type="entry name" value="HEME_HEMOPEXIN-BINDING PROTEIN"/>
    <property type="match status" value="1"/>
</dbReference>
<comment type="subcellular location">
    <subcellularLocation>
        <location evidence="1">Secreted</location>
    </subcellularLocation>
</comment>
<dbReference type="EMBL" id="NAPY01000011">
    <property type="protein sequence ID" value="MUL36519.1"/>
    <property type="molecule type" value="Genomic_DNA"/>
</dbReference>
<feature type="domain" description="Filamentous haemagglutinin FhaB/tRNA nuclease CdiA-like TPS" evidence="4">
    <location>
        <begin position="67"/>
        <end position="180"/>
    </location>
</feature>